<name>A0A0F8YUM7_9ZZZZ</name>
<dbReference type="EMBL" id="LAZR01051445">
    <property type="protein sequence ID" value="KKK85152.1"/>
    <property type="molecule type" value="Genomic_DNA"/>
</dbReference>
<dbReference type="AlphaFoldDB" id="A0A0F8YUM7"/>
<evidence type="ECO:0000313" key="1">
    <source>
        <dbReference type="EMBL" id="KKK85152.1"/>
    </source>
</evidence>
<organism evidence="1">
    <name type="scientific">marine sediment metagenome</name>
    <dbReference type="NCBI Taxonomy" id="412755"/>
    <lineage>
        <taxon>unclassified sequences</taxon>
        <taxon>metagenomes</taxon>
        <taxon>ecological metagenomes</taxon>
    </lineage>
</organism>
<sequence length="128" mass="13305">MALAIDLSTGGDHRCKGALAVGEVAGNSVTIRERFMVDGGESINVRFKGSSISGDPQFQIIAQNPTVGKDDGTTGDVGTGQTAAATVTTSEIIHSYTILGERYIDVVIVSDGNDAVTVTYVDVSVKRV</sequence>
<gene>
    <name evidence="1" type="ORF">LCGC14_2776150</name>
</gene>
<protein>
    <recommendedName>
        <fullName evidence="2">BppU N-terminal domain-containing protein</fullName>
    </recommendedName>
</protein>
<accession>A0A0F8YUM7</accession>
<comment type="caution">
    <text evidence="1">The sequence shown here is derived from an EMBL/GenBank/DDBJ whole genome shotgun (WGS) entry which is preliminary data.</text>
</comment>
<reference evidence="1" key="1">
    <citation type="journal article" date="2015" name="Nature">
        <title>Complex archaea that bridge the gap between prokaryotes and eukaryotes.</title>
        <authorList>
            <person name="Spang A."/>
            <person name="Saw J.H."/>
            <person name="Jorgensen S.L."/>
            <person name="Zaremba-Niedzwiedzka K."/>
            <person name="Martijn J."/>
            <person name="Lind A.E."/>
            <person name="van Eijk R."/>
            <person name="Schleper C."/>
            <person name="Guy L."/>
            <person name="Ettema T.J."/>
        </authorList>
    </citation>
    <scope>NUCLEOTIDE SEQUENCE</scope>
</reference>
<proteinExistence type="predicted"/>
<evidence type="ECO:0008006" key="2">
    <source>
        <dbReference type="Google" id="ProtNLM"/>
    </source>
</evidence>